<name>A0AAJ5BF62_MYRPR</name>
<dbReference type="AlphaFoldDB" id="A0AAJ5BF62"/>
<evidence type="ECO:0000313" key="3">
    <source>
        <dbReference type="Proteomes" id="UP000183496"/>
    </source>
</evidence>
<protein>
    <recommendedName>
        <fullName evidence="1">DUF7691 domain-containing protein</fullName>
    </recommendedName>
</protein>
<proteinExistence type="predicted"/>
<accession>A0AAJ5BF62</accession>
<comment type="caution">
    <text evidence="2">The sequence shown here is derived from an EMBL/GenBank/DDBJ whole genome shotgun (WGS) entry which is preliminary data.</text>
</comment>
<dbReference type="EMBL" id="FOFY01000016">
    <property type="protein sequence ID" value="SER44330.1"/>
    <property type="molecule type" value="Genomic_DNA"/>
</dbReference>
<dbReference type="RefSeq" id="WP_041891975.1">
    <property type="nucleotide sequence ID" value="NZ_CP010817.1"/>
</dbReference>
<evidence type="ECO:0000259" key="1">
    <source>
        <dbReference type="Pfam" id="PF24740"/>
    </source>
</evidence>
<evidence type="ECO:0000313" key="2">
    <source>
        <dbReference type="EMBL" id="SER44330.1"/>
    </source>
</evidence>
<feature type="domain" description="DUF7691" evidence="1">
    <location>
        <begin position="1"/>
        <end position="204"/>
    </location>
</feature>
<organism evidence="2 3">
    <name type="scientific">Myroides profundi</name>
    <dbReference type="NCBI Taxonomy" id="480520"/>
    <lineage>
        <taxon>Bacteria</taxon>
        <taxon>Pseudomonadati</taxon>
        <taxon>Bacteroidota</taxon>
        <taxon>Flavobacteriia</taxon>
        <taxon>Flavobacteriales</taxon>
        <taxon>Flavobacteriaceae</taxon>
        <taxon>Myroides</taxon>
    </lineage>
</organism>
<gene>
    <name evidence="2" type="ORF">SAMN04488089_11617</name>
</gene>
<sequence length="209" mass="24237">MGYYIFSYGIKTDQILNAFGSKDSKLQKEVEENDVFQDYSDFEVDDSKTSTNQALIDIIQKNPFNHKSNYAYGYALIGLCDTLGKELPYGQEIKLGYETDLINKVLTEDFSIKDIEIEKYLLADNSHPFPIPKIVEWPLIGLIRQPQLQELKTKLLSLNITEEQIEELEDDPEDREFTYAHLKGILDNINYCLDNNLELISFCHKEIYC</sequence>
<dbReference type="InterPro" id="IPR056108">
    <property type="entry name" value="DUF7691"/>
</dbReference>
<dbReference type="KEGG" id="mpw:MPR_1918"/>
<reference evidence="2 3" key="1">
    <citation type="submission" date="2016-10" db="EMBL/GenBank/DDBJ databases">
        <authorList>
            <person name="Varghese N."/>
            <person name="Submissions S."/>
        </authorList>
    </citation>
    <scope>NUCLEOTIDE SEQUENCE [LARGE SCALE GENOMIC DNA]</scope>
    <source>
        <strain evidence="3">DSM 19823 / KCTC 23066 / CCTCC M 208030 / D25</strain>
    </source>
</reference>
<keyword evidence="3" id="KW-1185">Reference proteome</keyword>
<dbReference type="Pfam" id="PF24740">
    <property type="entry name" value="DUF7691"/>
    <property type="match status" value="1"/>
</dbReference>
<dbReference type="Proteomes" id="UP000183496">
    <property type="component" value="Unassembled WGS sequence"/>
</dbReference>